<dbReference type="EMBL" id="LT594630">
    <property type="protein sequence ID" value="SCN12555.1"/>
    <property type="molecule type" value="Genomic_DNA"/>
</dbReference>
<keyword evidence="1" id="KW-1133">Transmembrane helix</keyword>
<proteinExistence type="predicted"/>
<keyword evidence="1" id="KW-0472">Membrane</keyword>
<dbReference type="RefSeq" id="XP_028861455.1">
    <property type="nucleotide sequence ID" value="XM_029004803.1"/>
</dbReference>
<dbReference type="Proteomes" id="UP000219813">
    <property type="component" value="Chromosome 9"/>
</dbReference>
<evidence type="ECO:0000313" key="3">
    <source>
        <dbReference type="Proteomes" id="UP000219813"/>
    </source>
</evidence>
<dbReference type="Pfam" id="PF12420">
    <property type="entry name" value="DUF3671"/>
    <property type="match status" value="1"/>
</dbReference>
<keyword evidence="1" id="KW-0812">Transmembrane</keyword>
<evidence type="ECO:0000313" key="2">
    <source>
        <dbReference type="EMBL" id="SCN12555.1"/>
    </source>
</evidence>
<accession>A0A1D3PBY0</accession>
<protein>
    <submittedName>
        <fullName evidence="2">Uncharacterized protein</fullName>
    </submittedName>
</protein>
<evidence type="ECO:0000256" key="1">
    <source>
        <dbReference type="SAM" id="Phobius"/>
    </source>
</evidence>
<dbReference type="InterPro" id="IPR022139">
    <property type="entry name" value="Fam-L/Fam-M-like_plasmodium"/>
</dbReference>
<organism evidence="2 3">
    <name type="scientific">Plasmodium malariae</name>
    <dbReference type="NCBI Taxonomy" id="5858"/>
    <lineage>
        <taxon>Eukaryota</taxon>
        <taxon>Sar</taxon>
        <taxon>Alveolata</taxon>
        <taxon>Apicomplexa</taxon>
        <taxon>Aconoidasida</taxon>
        <taxon>Haemosporida</taxon>
        <taxon>Plasmodiidae</taxon>
        <taxon>Plasmodium</taxon>
        <taxon>Plasmodium (Plasmodium)</taxon>
    </lineage>
</organism>
<dbReference type="KEGG" id="pmal:PMUG01_09012200"/>
<gene>
    <name evidence="2" type="primary">PmUG01_09012200</name>
    <name evidence="2" type="ORF">PMUG01_09012200</name>
</gene>
<keyword evidence="3" id="KW-1185">Reference proteome</keyword>
<dbReference type="VEuPathDB" id="PlasmoDB:PmUG01_09012200"/>
<feature type="transmembrane region" description="Helical" evidence="1">
    <location>
        <begin position="154"/>
        <end position="179"/>
    </location>
</feature>
<dbReference type="GeneID" id="39868649"/>
<reference evidence="2 3" key="1">
    <citation type="submission" date="2016-06" db="EMBL/GenBank/DDBJ databases">
        <authorList>
            <consortium name="Pathogen Informatics"/>
        </authorList>
    </citation>
    <scope>NUCLEOTIDE SEQUENCE [LARGE SCALE GENOMIC DNA]</scope>
</reference>
<feature type="transmembrane region" description="Helical" evidence="1">
    <location>
        <begin position="6"/>
        <end position="25"/>
    </location>
</feature>
<name>A0A1D3PBY0_PLAMA</name>
<sequence length="180" mass="21116">MKGNIISLIFTKIFAFIFFICIYLYNNDMNTCDKLLIKKDKLSGHLYLRTNRLLSNDSLDSILNKYISRNKNNNKLLNEEELSLYSTDTISESEDFKERLSYTEEVDKVAKKKKPTSLNSVDTFLERKLFNIEDSAYKIKNKTNINRNIESMKIFVEIALLFIKFFLALVIFFAVVTIFI</sequence>
<dbReference type="AlphaFoldDB" id="A0A1D3PBY0"/>